<evidence type="ECO:0000313" key="4">
    <source>
        <dbReference type="EMBL" id="OJA13663.1"/>
    </source>
</evidence>
<dbReference type="GO" id="GO:0005524">
    <property type="term" value="F:ATP binding"/>
    <property type="evidence" value="ECO:0007669"/>
    <property type="project" value="InterPro"/>
</dbReference>
<dbReference type="Proteomes" id="UP000183567">
    <property type="component" value="Unassembled WGS sequence"/>
</dbReference>
<dbReference type="InterPro" id="IPR027417">
    <property type="entry name" value="P-loop_NTPase"/>
</dbReference>
<dbReference type="GO" id="GO:0016887">
    <property type="term" value="F:ATP hydrolysis activity"/>
    <property type="evidence" value="ECO:0007669"/>
    <property type="project" value="InterPro"/>
</dbReference>
<feature type="compositionally biased region" description="Polar residues" evidence="1">
    <location>
        <begin position="1"/>
        <end position="10"/>
    </location>
</feature>
<evidence type="ECO:0000313" key="5">
    <source>
        <dbReference type="Proteomes" id="UP000183567"/>
    </source>
</evidence>
<protein>
    <recommendedName>
        <fullName evidence="6">ATPase AAA-type core domain-containing protein</fullName>
    </recommendedName>
</protein>
<dbReference type="SUPFAM" id="SSF52540">
    <property type="entry name" value="P-loop containing nucleoside triphosphate hydrolases"/>
    <property type="match status" value="1"/>
</dbReference>
<dbReference type="Gene3D" id="3.40.50.300">
    <property type="entry name" value="P-loop containing nucleotide triphosphate hydrolases"/>
    <property type="match status" value="1"/>
</dbReference>
<evidence type="ECO:0008006" key="6">
    <source>
        <dbReference type="Google" id="ProtNLM"/>
    </source>
</evidence>
<dbReference type="AlphaFoldDB" id="A0A1J8PYZ8"/>
<feature type="domain" description="DUF7025" evidence="3">
    <location>
        <begin position="348"/>
        <end position="440"/>
    </location>
</feature>
<reference evidence="4 5" key="1">
    <citation type="submission" date="2016-03" db="EMBL/GenBank/DDBJ databases">
        <title>Comparative genomics of the ectomycorrhizal sister species Rhizopogon vinicolor and Rhizopogon vesiculosus (Basidiomycota: Boletales) reveals a divergence of the mating type B locus.</title>
        <authorList>
            <person name="Mujic A.B."/>
            <person name="Kuo A."/>
            <person name="Tritt A."/>
            <person name="Lipzen A."/>
            <person name="Chen C."/>
            <person name="Johnson J."/>
            <person name="Sharma A."/>
            <person name="Barry K."/>
            <person name="Grigoriev I.V."/>
            <person name="Spatafora J.W."/>
        </authorList>
    </citation>
    <scope>NUCLEOTIDE SEQUENCE [LARGE SCALE GENOMIC DNA]</scope>
    <source>
        <strain evidence="4 5">AM-OR11-056</strain>
    </source>
</reference>
<sequence>MSESDNCSTTPPSPDGYTSALFPEVMPSMALDAAGLPPLQPTPQQLQCLLPLFSPESLDGYILQPPTPYLRSPSPVLMCGNGRLPHCRIPTPPPHELFSPESDDGYIPQPPTLYSRSPSPVRMCGRGARRQCRVSYSSRSPIIPSIQFDEEDIHIPMPPPCGFLPAQGCQPRVTYSPYRASIRSDEEEGEHFLRRWQQWDGYVKMWVPGSRVWSPPESPRSIDDYFYLNIRSTYNRSSDSLVFSDFSSVLNSFLRTVFDDLDHTPLEFPIHRLFQKMNVLQSKWDYARDILGAEHIPEDLTSKAEVFGFKASSGCDTTVQYLADLVTHLGRLLEVVEAECKQKAEQFKELLAINRISFDLLEYYYEEGVVYADYVGIEKGDLDIQKRIIPVVLKKARFSDDKQQLNLELEHLDWDGVRFQKRSVILVQQAYEGTKSITSLVLQRMTDETLAKVKEHGRLYLSYCRVLYAEYYNDTRMQDELRCTDPNVKPRVRRVMIDPFGYYRAQQGYNPNLRMPLPDNAEENIARLPYYIGGYDFDAREWQIFPIWDLKPIEYDEEAWKKLIMDEATKDLIKALVDSSGRSVGVSYPMKLSKGKSILLNGSAGTGRMATVHAICNHLKRPLLTISADDFSYGTDQIACLTSLAVSWNAVIVVKDTDAFLKSTYKGDRDRVNATLRQLEGDDCVSFWVTSGCHDELLSSFCAVINFPELNRTARRRLWLNHFGQFGPANNERMIVSSSFSDQKRKDYSALLRDVEKLSWYQMDGRMIENIVRSARALADSNGEHLSAHHVKSVMKVQQLDNLPLGRKLTRLLMLPANVLHSSVVN</sequence>
<dbReference type="PANTHER" id="PTHR46411">
    <property type="entry name" value="FAMILY ATPASE, PUTATIVE-RELATED"/>
    <property type="match status" value="1"/>
</dbReference>
<dbReference type="OrthoDB" id="10042665at2759"/>
<proteinExistence type="predicted"/>
<dbReference type="Pfam" id="PF00004">
    <property type="entry name" value="AAA"/>
    <property type="match status" value="1"/>
</dbReference>
<name>A0A1J8PYZ8_9AGAM</name>
<accession>A0A1J8PYZ8</accession>
<dbReference type="Pfam" id="PF22942">
    <property type="entry name" value="DUF7025"/>
    <property type="match status" value="1"/>
</dbReference>
<evidence type="ECO:0000259" key="2">
    <source>
        <dbReference type="Pfam" id="PF00004"/>
    </source>
</evidence>
<comment type="caution">
    <text evidence="4">The sequence shown here is derived from an EMBL/GenBank/DDBJ whole genome shotgun (WGS) entry which is preliminary data.</text>
</comment>
<dbReference type="EMBL" id="LVVM01004059">
    <property type="protein sequence ID" value="OJA13663.1"/>
    <property type="molecule type" value="Genomic_DNA"/>
</dbReference>
<organism evidence="4 5">
    <name type="scientific">Rhizopogon vesiculosus</name>
    <dbReference type="NCBI Taxonomy" id="180088"/>
    <lineage>
        <taxon>Eukaryota</taxon>
        <taxon>Fungi</taxon>
        <taxon>Dikarya</taxon>
        <taxon>Basidiomycota</taxon>
        <taxon>Agaricomycotina</taxon>
        <taxon>Agaricomycetes</taxon>
        <taxon>Agaricomycetidae</taxon>
        <taxon>Boletales</taxon>
        <taxon>Suillineae</taxon>
        <taxon>Rhizopogonaceae</taxon>
        <taxon>Rhizopogon</taxon>
    </lineage>
</organism>
<evidence type="ECO:0000256" key="1">
    <source>
        <dbReference type="SAM" id="MobiDB-lite"/>
    </source>
</evidence>
<gene>
    <name evidence="4" type="ORF">AZE42_10222</name>
</gene>
<dbReference type="PANTHER" id="PTHR46411:SF3">
    <property type="entry name" value="AAA+ ATPASE DOMAIN-CONTAINING PROTEIN"/>
    <property type="match status" value="1"/>
</dbReference>
<feature type="domain" description="ATPase AAA-type core" evidence="2">
    <location>
        <begin position="598"/>
        <end position="678"/>
    </location>
</feature>
<evidence type="ECO:0000259" key="3">
    <source>
        <dbReference type="Pfam" id="PF22942"/>
    </source>
</evidence>
<dbReference type="InterPro" id="IPR003959">
    <property type="entry name" value="ATPase_AAA_core"/>
</dbReference>
<keyword evidence="5" id="KW-1185">Reference proteome</keyword>
<dbReference type="InterPro" id="IPR054289">
    <property type="entry name" value="DUF7025"/>
</dbReference>
<dbReference type="STRING" id="180088.A0A1J8PYZ8"/>
<feature type="region of interest" description="Disordered" evidence="1">
    <location>
        <begin position="1"/>
        <end position="21"/>
    </location>
</feature>